<dbReference type="InterPro" id="IPR000160">
    <property type="entry name" value="GGDEF_dom"/>
</dbReference>
<feature type="domain" description="EAL" evidence="2">
    <location>
        <begin position="249"/>
        <end position="504"/>
    </location>
</feature>
<dbReference type="Gene3D" id="3.20.20.450">
    <property type="entry name" value="EAL domain"/>
    <property type="match status" value="1"/>
</dbReference>
<dbReference type="InterPro" id="IPR043128">
    <property type="entry name" value="Rev_trsase/Diguanyl_cyclase"/>
</dbReference>
<feature type="domain" description="GGDEF" evidence="3">
    <location>
        <begin position="104"/>
        <end position="240"/>
    </location>
</feature>
<dbReference type="InterPro" id="IPR050706">
    <property type="entry name" value="Cyclic-di-GMP_PDE-like"/>
</dbReference>
<dbReference type="Proteomes" id="UP000786693">
    <property type="component" value="Unassembled WGS sequence"/>
</dbReference>
<dbReference type="InterPro" id="IPR035919">
    <property type="entry name" value="EAL_sf"/>
</dbReference>
<dbReference type="NCBIfam" id="TIGR00254">
    <property type="entry name" value="GGDEF"/>
    <property type="match status" value="1"/>
</dbReference>
<evidence type="ECO:0000256" key="1">
    <source>
        <dbReference type="SAM" id="Phobius"/>
    </source>
</evidence>
<reference evidence="4 5" key="1">
    <citation type="submission" date="2021-05" db="EMBL/GenBank/DDBJ databases">
        <title>Bacteria Genome sequencing.</title>
        <authorList>
            <person name="Takabe Y."/>
            <person name="Nakajima Y."/>
            <person name="Suzuki S."/>
            <person name="Shiozaki T."/>
        </authorList>
    </citation>
    <scope>NUCLEOTIDE SEQUENCE [LARGE SCALE GENOMIC DNA]</scope>
    <source>
        <strain evidence="4 5">AI_62</strain>
    </source>
</reference>
<sequence length="520" mass="56996">MDQDRAQSDIGSTLAQRWAALRASVDWVLLFPAFAAIAWLIGETAVAMVLVVVLPVLLALQGTSRRGRAGDLSEGTTPSGQQMHRLTLQRFIDDVLEDCARRDRTTAVLQVRVDDLHVADGEWGTEISEKVMDRIIQRIAATIRGQDGVIRSGDGCLTIVLAPTRRADLPVVMNIVDRVQAAVAEPISLEGRSVRVRSCVGICSEAMAPARTGAALLAATDCALRVAMRQGDDAVRAFNPDLRTQVETDHKLSTQVDEALDRGDILPWFQPQIDSVTGRIVGFEALARWDHPEFGLLGPDQFLPSVHSAGRMSDLGEIMLRGSLEAISGWDKLGLDVPTVGVNLSLEELSDPRLADRLIWQVDRYDLAPKRVAIEILENVTLRENDEIIVHNINQLRDAGFHLDLDDFGTGAASISHIARFGVHRIKLDRSFVHHIDKDDTQRRIVRAILSLADNLSIATLAEGVETQSERDTLTKMGCPHLQGFGIARPMPLADATTWALAKRRGDASALHQMRPHGTA</sequence>
<dbReference type="InterPro" id="IPR001633">
    <property type="entry name" value="EAL_dom"/>
</dbReference>
<feature type="transmembrane region" description="Helical" evidence="1">
    <location>
        <begin position="27"/>
        <end position="60"/>
    </location>
</feature>
<keyword evidence="1" id="KW-0472">Membrane</keyword>
<organism evidence="4 5">
    <name type="scientific">Jannaschia pagri</name>
    <dbReference type="NCBI Taxonomy" id="2829797"/>
    <lineage>
        <taxon>Bacteria</taxon>
        <taxon>Pseudomonadati</taxon>
        <taxon>Pseudomonadota</taxon>
        <taxon>Alphaproteobacteria</taxon>
        <taxon>Rhodobacterales</taxon>
        <taxon>Roseobacteraceae</taxon>
        <taxon>Jannaschia</taxon>
    </lineage>
</organism>
<dbReference type="PANTHER" id="PTHR33121">
    <property type="entry name" value="CYCLIC DI-GMP PHOSPHODIESTERASE PDEF"/>
    <property type="match status" value="1"/>
</dbReference>
<keyword evidence="1" id="KW-0812">Transmembrane</keyword>
<evidence type="ECO:0000313" key="4">
    <source>
        <dbReference type="EMBL" id="GIT93905.1"/>
    </source>
</evidence>
<dbReference type="SMART" id="SM00052">
    <property type="entry name" value="EAL"/>
    <property type="match status" value="1"/>
</dbReference>
<dbReference type="CDD" id="cd01948">
    <property type="entry name" value="EAL"/>
    <property type="match status" value="1"/>
</dbReference>
<dbReference type="SUPFAM" id="SSF141868">
    <property type="entry name" value="EAL domain-like"/>
    <property type="match status" value="1"/>
</dbReference>
<name>A0ABQ4NHL8_9RHOB</name>
<dbReference type="InterPro" id="IPR029787">
    <property type="entry name" value="Nucleotide_cyclase"/>
</dbReference>
<gene>
    <name evidence="4" type="ORF">JANAI62_05280</name>
</gene>
<dbReference type="EMBL" id="BPFH01000001">
    <property type="protein sequence ID" value="GIT93905.1"/>
    <property type="molecule type" value="Genomic_DNA"/>
</dbReference>
<evidence type="ECO:0000313" key="5">
    <source>
        <dbReference type="Proteomes" id="UP000786693"/>
    </source>
</evidence>
<accession>A0ABQ4NHL8</accession>
<dbReference type="PROSITE" id="PS50883">
    <property type="entry name" value="EAL"/>
    <property type="match status" value="1"/>
</dbReference>
<evidence type="ECO:0000259" key="2">
    <source>
        <dbReference type="PROSITE" id="PS50883"/>
    </source>
</evidence>
<dbReference type="SUPFAM" id="SSF55073">
    <property type="entry name" value="Nucleotide cyclase"/>
    <property type="match status" value="1"/>
</dbReference>
<dbReference type="RefSeq" id="WP_220747407.1">
    <property type="nucleotide sequence ID" value="NZ_BPFH01000001.1"/>
</dbReference>
<dbReference type="Pfam" id="PF00563">
    <property type="entry name" value="EAL"/>
    <property type="match status" value="1"/>
</dbReference>
<evidence type="ECO:0000259" key="3">
    <source>
        <dbReference type="PROSITE" id="PS50887"/>
    </source>
</evidence>
<comment type="caution">
    <text evidence="4">The sequence shown here is derived from an EMBL/GenBank/DDBJ whole genome shotgun (WGS) entry which is preliminary data.</text>
</comment>
<dbReference type="Pfam" id="PF00990">
    <property type="entry name" value="GGDEF"/>
    <property type="match status" value="1"/>
</dbReference>
<keyword evidence="1" id="KW-1133">Transmembrane helix</keyword>
<dbReference type="Gene3D" id="3.30.70.270">
    <property type="match status" value="1"/>
</dbReference>
<dbReference type="PANTHER" id="PTHR33121:SF70">
    <property type="entry name" value="SIGNALING PROTEIN YKOW"/>
    <property type="match status" value="1"/>
</dbReference>
<dbReference type="PROSITE" id="PS50887">
    <property type="entry name" value="GGDEF"/>
    <property type="match status" value="1"/>
</dbReference>
<proteinExistence type="predicted"/>
<keyword evidence="5" id="KW-1185">Reference proteome</keyword>
<protein>
    <submittedName>
        <fullName evidence="4">Diguanylate cyclase</fullName>
    </submittedName>
</protein>